<name>H6SLE2_PARPM</name>
<dbReference type="EMBL" id="HE663493">
    <property type="protein sequence ID" value="CCG08807.1"/>
    <property type="molecule type" value="Genomic_DNA"/>
</dbReference>
<evidence type="ECO:0000313" key="1">
    <source>
        <dbReference type="EMBL" id="CCG08807.1"/>
    </source>
</evidence>
<dbReference type="AlphaFoldDB" id="H6SLE2"/>
<accession>H6SLE2</accession>
<dbReference type="Proteomes" id="UP000033220">
    <property type="component" value="Chromosome DSM 122"/>
</dbReference>
<protein>
    <submittedName>
        <fullName evidence="1">Uncharacterized protein</fullName>
    </submittedName>
</protein>
<evidence type="ECO:0000313" key="2">
    <source>
        <dbReference type="Proteomes" id="UP000033220"/>
    </source>
</evidence>
<dbReference type="KEGG" id="rpm:RSPPHO_02181"/>
<proteinExistence type="predicted"/>
<keyword evidence="2" id="KW-1185">Reference proteome</keyword>
<gene>
    <name evidence="1" type="ORF">RSPPHO_02181</name>
</gene>
<dbReference type="HOGENOM" id="CLU_2737417_0_0_5"/>
<reference evidence="1 2" key="1">
    <citation type="submission" date="2012-02" db="EMBL/GenBank/DDBJ databases">
        <title>Shotgun genome sequence of Phaeospirillum photometricum DSM 122.</title>
        <authorList>
            <person name="Duquesne K."/>
            <person name="Sturgis J."/>
        </authorList>
    </citation>
    <scope>NUCLEOTIDE SEQUENCE [LARGE SCALE GENOMIC DNA]</scope>
    <source>
        <strain evidence="2">DSM122</strain>
    </source>
</reference>
<sequence length="71" mass="7627">MQSGNFFLLQGREHLAADEAQVVKLPLNGANGDQPLEVASAFNCVAHLLQGCVNFFHLGVAFLVEKVECLG</sequence>
<organism evidence="1 2">
    <name type="scientific">Pararhodospirillum photometricum DSM 122</name>
    <dbReference type="NCBI Taxonomy" id="1150469"/>
    <lineage>
        <taxon>Bacteria</taxon>
        <taxon>Pseudomonadati</taxon>
        <taxon>Pseudomonadota</taxon>
        <taxon>Alphaproteobacteria</taxon>
        <taxon>Rhodospirillales</taxon>
        <taxon>Rhodospirillaceae</taxon>
        <taxon>Pararhodospirillum</taxon>
    </lineage>
</organism>